<keyword evidence="1" id="KW-0645">Protease</keyword>
<dbReference type="InterPro" id="IPR001405">
    <property type="entry name" value="UPF0758"/>
</dbReference>
<dbReference type="Pfam" id="PF04002">
    <property type="entry name" value="RadC"/>
    <property type="match status" value="1"/>
</dbReference>
<evidence type="ECO:0000256" key="3">
    <source>
        <dbReference type="ARBA" id="ARBA00022801"/>
    </source>
</evidence>
<evidence type="ECO:0000256" key="4">
    <source>
        <dbReference type="ARBA" id="ARBA00022833"/>
    </source>
</evidence>
<dbReference type="Pfam" id="PF20582">
    <property type="entry name" value="UPF0758_N"/>
    <property type="match status" value="1"/>
</dbReference>
<reference evidence="7" key="1">
    <citation type="submission" date="2018-05" db="EMBL/GenBank/DDBJ databases">
        <authorList>
            <person name="Lanie J.A."/>
            <person name="Ng W.-L."/>
            <person name="Kazmierczak K.M."/>
            <person name="Andrzejewski T.M."/>
            <person name="Davidsen T.M."/>
            <person name="Wayne K.J."/>
            <person name="Tettelin H."/>
            <person name="Glass J.I."/>
            <person name="Rusch D."/>
            <person name="Podicherti R."/>
            <person name="Tsui H.-C.T."/>
            <person name="Winkler M.E."/>
        </authorList>
    </citation>
    <scope>NUCLEOTIDE SEQUENCE</scope>
</reference>
<dbReference type="PROSITE" id="PS01302">
    <property type="entry name" value="UPF0758"/>
    <property type="match status" value="1"/>
</dbReference>
<dbReference type="InterPro" id="IPR010994">
    <property type="entry name" value="RuvA_2-like"/>
</dbReference>
<dbReference type="GO" id="GO:0008237">
    <property type="term" value="F:metallopeptidase activity"/>
    <property type="evidence" value="ECO:0007669"/>
    <property type="project" value="UniProtKB-KW"/>
</dbReference>
<dbReference type="NCBIfam" id="NF000642">
    <property type="entry name" value="PRK00024.1"/>
    <property type="match status" value="1"/>
</dbReference>
<dbReference type="SUPFAM" id="SSF47781">
    <property type="entry name" value="RuvA domain 2-like"/>
    <property type="match status" value="1"/>
</dbReference>
<evidence type="ECO:0000259" key="6">
    <source>
        <dbReference type="PROSITE" id="PS50249"/>
    </source>
</evidence>
<dbReference type="AlphaFoldDB" id="A0A382EQA4"/>
<keyword evidence="5" id="KW-0482">Metalloprotease</keyword>
<sequence length="235" mass="26051">MPEATRIKDLPDSEKPRERLLAKGAEALKDSELIAILLRTGTQGLSAIDVAQSLLNKFSSLDALAKAPIEELCVKGIGRDKAVTLKSAFSLAKRLADELRHESPVLDTPEKLANLLREDNRLLEVEHFYVVLVNAKRRLIRVETLARGTLDSLVTHPRDVFRLAIAANASAVFLAHNHPSGDPTPSEADIKFTRDIIRAGKLLKIDVLDHIILGRRTAEREKDYASLSELGYFYA</sequence>
<dbReference type="NCBIfam" id="TIGR00608">
    <property type="entry name" value="radc"/>
    <property type="match status" value="1"/>
</dbReference>
<dbReference type="GO" id="GO:0006508">
    <property type="term" value="P:proteolysis"/>
    <property type="evidence" value="ECO:0007669"/>
    <property type="project" value="UniProtKB-KW"/>
</dbReference>
<name>A0A382EQA4_9ZZZZ</name>
<proteinExistence type="predicted"/>
<dbReference type="CDD" id="cd08071">
    <property type="entry name" value="MPN_DUF2466"/>
    <property type="match status" value="1"/>
</dbReference>
<dbReference type="InterPro" id="IPR046778">
    <property type="entry name" value="UPF0758_N"/>
</dbReference>
<evidence type="ECO:0000313" key="7">
    <source>
        <dbReference type="EMBL" id="SVB52549.1"/>
    </source>
</evidence>
<organism evidence="7">
    <name type="scientific">marine metagenome</name>
    <dbReference type="NCBI Taxonomy" id="408172"/>
    <lineage>
        <taxon>unclassified sequences</taxon>
        <taxon>metagenomes</taxon>
        <taxon>ecological metagenomes</taxon>
    </lineage>
</organism>
<dbReference type="Gene3D" id="1.10.150.20">
    <property type="entry name" value="5' to 3' exonuclease, C-terminal subdomain"/>
    <property type="match status" value="1"/>
</dbReference>
<dbReference type="InterPro" id="IPR020891">
    <property type="entry name" value="UPF0758_CS"/>
</dbReference>
<keyword evidence="2" id="KW-0479">Metal-binding</keyword>
<accession>A0A382EQA4</accession>
<dbReference type="PANTHER" id="PTHR30471:SF3">
    <property type="entry name" value="UPF0758 PROTEIN YEES-RELATED"/>
    <property type="match status" value="1"/>
</dbReference>
<dbReference type="PANTHER" id="PTHR30471">
    <property type="entry name" value="DNA REPAIR PROTEIN RADC"/>
    <property type="match status" value="1"/>
</dbReference>
<evidence type="ECO:0000256" key="1">
    <source>
        <dbReference type="ARBA" id="ARBA00022670"/>
    </source>
</evidence>
<evidence type="ECO:0000256" key="2">
    <source>
        <dbReference type="ARBA" id="ARBA00022723"/>
    </source>
</evidence>
<evidence type="ECO:0000256" key="5">
    <source>
        <dbReference type="ARBA" id="ARBA00023049"/>
    </source>
</evidence>
<dbReference type="Gene3D" id="3.40.140.10">
    <property type="entry name" value="Cytidine Deaminase, domain 2"/>
    <property type="match status" value="1"/>
</dbReference>
<dbReference type="InterPro" id="IPR037518">
    <property type="entry name" value="MPN"/>
</dbReference>
<dbReference type="EMBL" id="UINC01045597">
    <property type="protein sequence ID" value="SVB52549.1"/>
    <property type="molecule type" value="Genomic_DNA"/>
</dbReference>
<keyword evidence="4" id="KW-0862">Zinc</keyword>
<dbReference type="GO" id="GO:0046872">
    <property type="term" value="F:metal ion binding"/>
    <property type="evidence" value="ECO:0007669"/>
    <property type="project" value="UniProtKB-KW"/>
</dbReference>
<protein>
    <recommendedName>
        <fullName evidence="6">MPN domain-containing protein</fullName>
    </recommendedName>
</protein>
<feature type="domain" description="MPN" evidence="6">
    <location>
        <begin position="105"/>
        <end position="233"/>
    </location>
</feature>
<keyword evidence="3" id="KW-0378">Hydrolase</keyword>
<gene>
    <name evidence="7" type="ORF">METZ01_LOCUS205403</name>
</gene>
<dbReference type="InterPro" id="IPR025657">
    <property type="entry name" value="RadC_JAB"/>
</dbReference>
<dbReference type="SUPFAM" id="SSF102712">
    <property type="entry name" value="JAB1/MPN domain"/>
    <property type="match status" value="1"/>
</dbReference>
<dbReference type="PROSITE" id="PS50249">
    <property type="entry name" value="MPN"/>
    <property type="match status" value="1"/>
</dbReference>